<reference evidence="3 4" key="1">
    <citation type="submission" date="2018-07" db="EMBL/GenBank/DDBJ databases">
        <title>A high quality draft genome assembly of the barn swallow (H. rustica rustica).</title>
        <authorList>
            <person name="Formenti G."/>
            <person name="Chiara M."/>
            <person name="Poveda L."/>
            <person name="Francoijs K.-J."/>
            <person name="Bonisoli-Alquati A."/>
            <person name="Canova L."/>
            <person name="Gianfranceschi L."/>
            <person name="Horner D.S."/>
            <person name="Saino N."/>
        </authorList>
    </citation>
    <scope>NUCLEOTIDE SEQUENCE [LARGE SCALE GENOMIC DNA]</scope>
    <source>
        <strain evidence="3">Chelidonia</strain>
        <tissue evidence="3">Blood</tissue>
    </source>
</reference>
<dbReference type="AlphaFoldDB" id="A0A3M0KTM7"/>
<dbReference type="OrthoDB" id="536399at2759"/>
<feature type="region of interest" description="Disordered" evidence="2">
    <location>
        <begin position="242"/>
        <end position="263"/>
    </location>
</feature>
<dbReference type="PANTHER" id="PTHR33332">
    <property type="entry name" value="REVERSE TRANSCRIPTASE DOMAIN-CONTAINING PROTEIN"/>
    <property type="match status" value="1"/>
</dbReference>
<keyword evidence="1" id="KW-0175">Coiled coil</keyword>
<dbReference type="EMBL" id="QRBI01000104">
    <property type="protein sequence ID" value="RMC16286.1"/>
    <property type="molecule type" value="Genomic_DNA"/>
</dbReference>
<evidence type="ECO:0000313" key="4">
    <source>
        <dbReference type="Proteomes" id="UP000269221"/>
    </source>
</evidence>
<keyword evidence="4" id="KW-1185">Reference proteome</keyword>
<dbReference type="Proteomes" id="UP000269221">
    <property type="component" value="Unassembled WGS sequence"/>
</dbReference>
<feature type="coiled-coil region" evidence="1">
    <location>
        <begin position="51"/>
        <end position="78"/>
    </location>
</feature>
<evidence type="ECO:0000256" key="1">
    <source>
        <dbReference type="SAM" id="Coils"/>
    </source>
</evidence>
<protein>
    <submittedName>
        <fullName evidence="3">Uncharacterized protein</fullName>
    </submittedName>
</protein>
<comment type="caution">
    <text evidence="3">The sequence shown here is derived from an EMBL/GenBank/DDBJ whole genome shotgun (WGS) entry which is preliminary data.</text>
</comment>
<evidence type="ECO:0000256" key="2">
    <source>
        <dbReference type="SAM" id="MobiDB-lite"/>
    </source>
</evidence>
<name>A0A3M0KTM7_HIRRU</name>
<proteinExistence type="predicted"/>
<dbReference type="STRING" id="333673.A0A3M0KTM7"/>
<gene>
    <name evidence="3" type="ORF">DUI87_08501</name>
</gene>
<accession>A0A3M0KTM7</accession>
<sequence>MDALYSMPTRHVIWSNTFTGLLSTRKMLAYMSYLLECTLSKLTDDTKLGGNVDVLEDRKALQRDLDRLDQQAEAKHKTVNKTKCLQTQQPHAELQAEPEWLESYLVEKTLGVPASYQMLNKSQCVPRWSQRPMTLACVSNSVASRTRTVFDLLYLALVRPHLKSCVQFWAPHYKKDIEVLEPVQRRAMELGKSLEHKSDEEQLRELRVFSLEKRRLSHDLIALYNCLKGGRSQVGGQSLFQSNKKEDEQKQTQVGSEEVWTGY</sequence>
<organism evidence="3 4">
    <name type="scientific">Hirundo rustica rustica</name>
    <dbReference type="NCBI Taxonomy" id="333673"/>
    <lineage>
        <taxon>Eukaryota</taxon>
        <taxon>Metazoa</taxon>
        <taxon>Chordata</taxon>
        <taxon>Craniata</taxon>
        <taxon>Vertebrata</taxon>
        <taxon>Euteleostomi</taxon>
        <taxon>Archelosauria</taxon>
        <taxon>Archosauria</taxon>
        <taxon>Dinosauria</taxon>
        <taxon>Saurischia</taxon>
        <taxon>Theropoda</taxon>
        <taxon>Coelurosauria</taxon>
        <taxon>Aves</taxon>
        <taxon>Neognathae</taxon>
        <taxon>Neoaves</taxon>
        <taxon>Telluraves</taxon>
        <taxon>Australaves</taxon>
        <taxon>Passeriformes</taxon>
        <taxon>Sylvioidea</taxon>
        <taxon>Hirundinidae</taxon>
        <taxon>Hirundo</taxon>
    </lineage>
</organism>
<evidence type="ECO:0000313" key="3">
    <source>
        <dbReference type="EMBL" id="RMC16286.1"/>
    </source>
</evidence>